<feature type="domain" description="Glycosyl hydrolase family 13 catalytic" evidence="1">
    <location>
        <begin position="85"/>
        <end position="508"/>
    </location>
</feature>
<dbReference type="GO" id="GO:0047669">
    <property type="term" value="F:amylosucrase activity"/>
    <property type="evidence" value="ECO:0007669"/>
    <property type="project" value="UniProtKB-EC"/>
</dbReference>
<sequence>MISTASIPTPYDDAVQARFAALWPIVESRFAKLYGADARGPAVLERLKTNLLKAAHARPEPLRALDAARAADPAWLHAPGQTAYTFYVDRFAGDLNGVRGKLDYLTELGVRWLHPLPLLEPRPGDSDGGFAVADYRKVDPRLGTIDDLEALAGDLRQRDMGLILDVVCNHTAREHAWAAKARAGDPAYRDYYIVLPDAQSAAARDRELIDVFPDTAPGSFTYDAAMGGYVWTTFYPFQWDLNYANPAVFAEMLEVLIFLAAKGAQGFRLDSAPFLWKQAGTTCRNLPQTYEIVEAWRAALSIVAPGVVLLAEAIESVEDVLPFFGGEESGCNLAYNNVVMTALWAALADGDAVIARRCLAVAARKPAQGAWLNYVRCHDDLIWNALAAYAPASDLRRWSNAYGNGEGFSRGRAFQTAEGGVPSTNGMAAALAGLTADADGDCLGARRLRLLYGIIHALDGWPLIYMGDEIGLDNDEAYQDDPLRAGDGRWLHRPQMDWSLAERRGEAGALQADLFATFARLGQRARRLATLGVAGPARPVEVSSPAVLAFLRDEGARPFLCVANVSDAPQDFELPPAFAQGAEDVLDGAPSPAGAVSLPPYGITWLVAR</sequence>
<protein>
    <submittedName>
        <fullName evidence="2">Amylosucrase SucB</fullName>
        <ecNumber evidence="2">2.4.1.4</ecNumber>
    </submittedName>
</protein>
<dbReference type="EMBL" id="CP001340">
    <property type="protein sequence ID" value="ACL94658.2"/>
    <property type="molecule type" value="Genomic_DNA"/>
</dbReference>
<gene>
    <name evidence="2" type="ordered locus">CCNA_01193</name>
</gene>
<dbReference type="PANTHER" id="PTHR10357">
    <property type="entry name" value="ALPHA-AMYLASE FAMILY MEMBER"/>
    <property type="match status" value="1"/>
</dbReference>
<dbReference type="EC" id="2.4.1.4" evidence="2"/>
<keyword evidence="2" id="KW-0328">Glycosyltransferase</keyword>
<dbReference type="Gene3D" id="3.90.400.10">
    <property type="entry name" value="Oligo-1,6-glucosidase, Domain 2"/>
    <property type="match status" value="1"/>
</dbReference>
<dbReference type="InterPro" id="IPR006047">
    <property type="entry name" value="GH13_cat_dom"/>
</dbReference>
<dbReference type="SUPFAM" id="SSF51445">
    <property type="entry name" value="(Trans)glycosidases"/>
    <property type="match status" value="1"/>
</dbReference>
<dbReference type="Gene3D" id="1.10.1740.10">
    <property type="match status" value="1"/>
</dbReference>
<accession>A0A0H3C6Q6</accession>
<evidence type="ECO:0000313" key="2">
    <source>
        <dbReference type="EMBL" id="ACL94658.2"/>
    </source>
</evidence>
<dbReference type="InterPro" id="IPR044077">
    <property type="entry name" value="Amylosucrase"/>
</dbReference>
<dbReference type="Pfam" id="PF16657">
    <property type="entry name" value="Malt_amylase_C"/>
    <property type="match status" value="1"/>
</dbReference>
<dbReference type="RefSeq" id="YP_002516566.2">
    <property type="nucleotide sequence ID" value="NC_011916.1"/>
</dbReference>
<dbReference type="RefSeq" id="WP_024265675.1">
    <property type="nucleotide sequence ID" value="NC_011916.1"/>
</dbReference>
<dbReference type="CDD" id="cd11324">
    <property type="entry name" value="AmyAc_Amylosucrase"/>
    <property type="match status" value="1"/>
</dbReference>
<dbReference type="Gene3D" id="3.20.20.80">
    <property type="entry name" value="Glycosidases"/>
    <property type="match status" value="1"/>
</dbReference>
<dbReference type="Pfam" id="PF00128">
    <property type="entry name" value="Alpha-amylase"/>
    <property type="match status" value="1"/>
</dbReference>
<reference evidence="2 3" key="1">
    <citation type="journal article" date="2010" name="J. Bacteriol.">
        <title>The genetic basis of laboratory adaptation in Caulobacter crescentus.</title>
        <authorList>
            <person name="Marks M.E."/>
            <person name="Castro-Rojas C.M."/>
            <person name="Teiling C."/>
            <person name="Du L."/>
            <person name="Kapatral V."/>
            <person name="Walunas T.L."/>
            <person name="Crosson S."/>
        </authorList>
    </citation>
    <scope>NUCLEOTIDE SEQUENCE [LARGE SCALE GENOMIC DNA]</scope>
    <source>
        <strain evidence="3">NA1000 / CB15N</strain>
    </source>
</reference>
<dbReference type="InterPro" id="IPR045857">
    <property type="entry name" value="O16G_dom_2"/>
</dbReference>
<dbReference type="InterPro" id="IPR013780">
    <property type="entry name" value="Glyco_hydro_b"/>
</dbReference>
<dbReference type="GO" id="GO:0005975">
    <property type="term" value="P:carbohydrate metabolic process"/>
    <property type="evidence" value="ECO:0007669"/>
    <property type="project" value="InterPro"/>
</dbReference>
<dbReference type="AlphaFoldDB" id="A0A0H3C6Q6"/>
<dbReference type="PANTHER" id="PTHR10357:SF213">
    <property type="entry name" value="ALPHA AMYLASE CATALYTIC REGION"/>
    <property type="match status" value="1"/>
</dbReference>
<keyword evidence="2" id="KW-0808">Transferase</keyword>
<dbReference type="SMART" id="SM00642">
    <property type="entry name" value="Aamy"/>
    <property type="match status" value="1"/>
</dbReference>
<dbReference type="PATRIC" id="fig|565050.3.peg.1175"/>
<dbReference type="InterPro" id="IPR017853">
    <property type="entry name" value="GH"/>
</dbReference>
<dbReference type="InterPro" id="IPR032091">
    <property type="entry name" value="Malt_amylase-like_C"/>
</dbReference>
<proteinExistence type="predicted"/>
<name>A0A0H3C6Q6_CAUVN</name>
<dbReference type="KEGG" id="ccs:CCNA_01193"/>
<dbReference type="Gene3D" id="2.60.40.1180">
    <property type="entry name" value="Golgi alpha-mannosidase II"/>
    <property type="match status" value="1"/>
</dbReference>
<dbReference type="OrthoDB" id="9805159at2"/>
<dbReference type="GeneID" id="7333586"/>
<dbReference type="HOGENOM" id="CLU_022796_0_0_5"/>
<keyword evidence="3" id="KW-1185">Reference proteome</keyword>
<dbReference type="SUPFAM" id="SSF51011">
    <property type="entry name" value="Glycosyl hydrolase domain"/>
    <property type="match status" value="1"/>
</dbReference>
<dbReference type="SMR" id="A0A0H3C6Q6"/>
<dbReference type="Proteomes" id="UP000001364">
    <property type="component" value="Chromosome"/>
</dbReference>
<organism evidence="2 3">
    <name type="scientific">Caulobacter vibrioides (strain NA1000 / CB15N)</name>
    <name type="common">Caulobacter crescentus</name>
    <dbReference type="NCBI Taxonomy" id="565050"/>
    <lineage>
        <taxon>Bacteria</taxon>
        <taxon>Pseudomonadati</taxon>
        <taxon>Pseudomonadota</taxon>
        <taxon>Alphaproteobacteria</taxon>
        <taxon>Caulobacterales</taxon>
        <taxon>Caulobacteraceae</taxon>
        <taxon>Caulobacter</taxon>
    </lineage>
</organism>
<evidence type="ECO:0000259" key="1">
    <source>
        <dbReference type="SMART" id="SM00642"/>
    </source>
</evidence>
<evidence type="ECO:0000313" key="3">
    <source>
        <dbReference type="Proteomes" id="UP000001364"/>
    </source>
</evidence>